<feature type="region of interest" description="Disordered" evidence="1">
    <location>
        <begin position="225"/>
        <end position="263"/>
    </location>
</feature>
<evidence type="ECO:0000313" key="3">
    <source>
        <dbReference type="Proteomes" id="UP001519295"/>
    </source>
</evidence>
<feature type="compositionally biased region" description="Basic and acidic residues" evidence="1">
    <location>
        <begin position="34"/>
        <end position="46"/>
    </location>
</feature>
<dbReference type="Gene3D" id="1.25.40.10">
    <property type="entry name" value="Tetratricopeptide repeat domain"/>
    <property type="match status" value="1"/>
</dbReference>
<reference evidence="2 3" key="1">
    <citation type="submission" date="2021-03" db="EMBL/GenBank/DDBJ databases">
        <title>Sequencing the genomes of 1000 actinobacteria strains.</title>
        <authorList>
            <person name="Klenk H.-P."/>
        </authorList>
    </citation>
    <scope>NUCLEOTIDE SEQUENCE [LARGE SCALE GENOMIC DNA]</scope>
    <source>
        <strain evidence="2 3">DSM 45256</strain>
    </source>
</reference>
<sequence>MSDSVFAGSPFLRESAAVDDRAAGARAGLRARHDRAATDVRSAGRADDEDGLLDATRRLEQVLAAARRDLGPADPDTLVVEGSLAVAYLLGDDETRGLGLASRNLASRERAFGPDHPASLAAADAVAAAHRITGRPEEAVTRHEDVVTRRCRVLGDAHPCTVASRAALAQARGETGDLRGAAVLLSSTLDTADRFLGAAHPVTMDVRELLAECLDAQRRGELAARARADDTELLPLVPAPDRREQRRRRPFFDRPSGPLPAVS</sequence>
<dbReference type="PANTHER" id="PTHR46082">
    <property type="entry name" value="ATP/GTP-BINDING PROTEIN-RELATED"/>
    <property type="match status" value="1"/>
</dbReference>
<dbReference type="Pfam" id="PF13374">
    <property type="entry name" value="TPR_10"/>
    <property type="match status" value="1"/>
</dbReference>
<dbReference type="Proteomes" id="UP001519295">
    <property type="component" value="Unassembled WGS sequence"/>
</dbReference>
<protein>
    <recommendedName>
        <fullName evidence="4">Tetratricopeptide repeat protein</fullName>
    </recommendedName>
</protein>
<dbReference type="InterPro" id="IPR011990">
    <property type="entry name" value="TPR-like_helical_dom_sf"/>
</dbReference>
<feature type="region of interest" description="Disordered" evidence="1">
    <location>
        <begin position="28"/>
        <end position="48"/>
    </location>
</feature>
<dbReference type="PANTHER" id="PTHR46082:SF6">
    <property type="entry name" value="AAA+ ATPASE DOMAIN-CONTAINING PROTEIN-RELATED"/>
    <property type="match status" value="1"/>
</dbReference>
<proteinExistence type="predicted"/>
<keyword evidence="3" id="KW-1185">Reference proteome</keyword>
<dbReference type="RefSeq" id="WP_210031633.1">
    <property type="nucleotide sequence ID" value="NZ_JAGINU010000001.1"/>
</dbReference>
<dbReference type="InterPro" id="IPR053137">
    <property type="entry name" value="NLR-like"/>
</dbReference>
<name>A0ABS4VZY1_9PSEU</name>
<gene>
    <name evidence="2" type="ORF">JOF36_005204</name>
</gene>
<dbReference type="EMBL" id="JAGINU010000001">
    <property type="protein sequence ID" value="MBP2369508.1"/>
    <property type="molecule type" value="Genomic_DNA"/>
</dbReference>
<evidence type="ECO:0000256" key="1">
    <source>
        <dbReference type="SAM" id="MobiDB-lite"/>
    </source>
</evidence>
<evidence type="ECO:0008006" key="4">
    <source>
        <dbReference type="Google" id="ProtNLM"/>
    </source>
</evidence>
<organism evidence="2 3">
    <name type="scientific">Pseudonocardia parietis</name>
    <dbReference type="NCBI Taxonomy" id="570936"/>
    <lineage>
        <taxon>Bacteria</taxon>
        <taxon>Bacillati</taxon>
        <taxon>Actinomycetota</taxon>
        <taxon>Actinomycetes</taxon>
        <taxon>Pseudonocardiales</taxon>
        <taxon>Pseudonocardiaceae</taxon>
        <taxon>Pseudonocardia</taxon>
    </lineage>
</organism>
<accession>A0ABS4VZY1</accession>
<evidence type="ECO:0000313" key="2">
    <source>
        <dbReference type="EMBL" id="MBP2369508.1"/>
    </source>
</evidence>
<comment type="caution">
    <text evidence="2">The sequence shown here is derived from an EMBL/GenBank/DDBJ whole genome shotgun (WGS) entry which is preliminary data.</text>
</comment>